<dbReference type="EMBL" id="JARGDH010000005">
    <property type="protein sequence ID" value="KAL0268712.1"/>
    <property type="molecule type" value="Genomic_DNA"/>
</dbReference>
<feature type="region of interest" description="Disordered" evidence="2">
    <location>
        <begin position="397"/>
        <end position="420"/>
    </location>
</feature>
<accession>A0AAW2HFZ7</accession>
<dbReference type="EMBL" id="JARGDH010000005">
    <property type="protein sequence ID" value="KAL0268713.1"/>
    <property type="molecule type" value="Genomic_DNA"/>
</dbReference>
<dbReference type="InterPro" id="IPR025261">
    <property type="entry name" value="Atos-like_cons_dom"/>
</dbReference>
<comment type="caution">
    <text evidence="4">The sequence shown here is derived from an EMBL/GenBank/DDBJ whole genome shotgun (WGS) entry which is preliminary data.</text>
</comment>
<evidence type="ECO:0000259" key="3">
    <source>
        <dbReference type="SMART" id="SM01177"/>
    </source>
</evidence>
<dbReference type="SMART" id="SM01177">
    <property type="entry name" value="DUF4210"/>
    <property type="match status" value="1"/>
</dbReference>
<dbReference type="PANTHER" id="PTHR13199:SF11">
    <property type="entry name" value="PROTEIN ATOSSA"/>
    <property type="match status" value="1"/>
</dbReference>
<reference evidence="4" key="1">
    <citation type="journal article" date="2024" name="Gigascience">
        <title>Chromosome-level genome of the poultry shaft louse Menopon gallinae provides insight into the host-switching and adaptive evolution of parasitic lice.</title>
        <authorList>
            <person name="Xu Y."/>
            <person name="Ma L."/>
            <person name="Liu S."/>
            <person name="Liang Y."/>
            <person name="Liu Q."/>
            <person name="He Z."/>
            <person name="Tian L."/>
            <person name="Duan Y."/>
            <person name="Cai W."/>
            <person name="Li H."/>
            <person name="Song F."/>
        </authorList>
    </citation>
    <scope>NUCLEOTIDE SEQUENCE</scope>
    <source>
        <strain evidence="4">Cailab_2023a</strain>
    </source>
</reference>
<feature type="region of interest" description="Disordered" evidence="2">
    <location>
        <begin position="740"/>
        <end position="777"/>
    </location>
</feature>
<dbReference type="Pfam" id="PF13889">
    <property type="entry name" value="Chromosome_seg"/>
    <property type="match status" value="1"/>
</dbReference>
<gene>
    <name evidence="4" type="ORF">PYX00_010541</name>
</gene>
<feature type="region of interest" description="Disordered" evidence="2">
    <location>
        <begin position="1066"/>
        <end position="1085"/>
    </location>
</feature>
<dbReference type="Pfam" id="PF13915">
    <property type="entry name" value="DUF4210"/>
    <property type="match status" value="1"/>
</dbReference>
<evidence type="ECO:0000313" key="4">
    <source>
        <dbReference type="EMBL" id="KAL0268712.1"/>
    </source>
</evidence>
<dbReference type="PANTHER" id="PTHR13199">
    <property type="entry name" value="GH03947P"/>
    <property type="match status" value="1"/>
</dbReference>
<dbReference type="InterPro" id="IPR051506">
    <property type="entry name" value="ATOS_Transcription_Regulators"/>
</dbReference>
<feature type="domain" description="Atos-like conserved" evidence="3">
    <location>
        <begin position="878"/>
        <end position="937"/>
    </location>
</feature>
<name>A0AAW2HFZ7_9NEOP</name>
<protein>
    <recommendedName>
        <fullName evidence="3">Atos-like conserved domain-containing protein</fullName>
    </recommendedName>
</protein>
<comment type="similarity">
    <text evidence="1">Belongs to the ATOS family.</text>
</comment>
<proteinExistence type="inferred from homology"/>
<feature type="compositionally biased region" description="Polar residues" evidence="2">
    <location>
        <begin position="1074"/>
        <end position="1085"/>
    </location>
</feature>
<evidence type="ECO:0000256" key="1">
    <source>
        <dbReference type="ARBA" id="ARBA00034497"/>
    </source>
</evidence>
<feature type="compositionally biased region" description="Basic and acidic residues" evidence="2">
    <location>
        <begin position="399"/>
        <end position="408"/>
    </location>
</feature>
<feature type="region of interest" description="Disordered" evidence="2">
    <location>
        <begin position="519"/>
        <end position="581"/>
    </location>
</feature>
<feature type="region of interest" description="Disordered" evidence="2">
    <location>
        <begin position="33"/>
        <end position="61"/>
    </location>
</feature>
<evidence type="ECO:0000256" key="2">
    <source>
        <dbReference type="SAM" id="MobiDB-lite"/>
    </source>
</evidence>
<organism evidence="4">
    <name type="scientific">Menopon gallinae</name>
    <name type="common">poultry shaft louse</name>
    <dbReference type="NCBI Taxonomy" id="328185"/>
    <lineage>
        <taxon>Eukaryota</taxon>
        <taxon>Metazoa</taxon>
        <taxon>Ecdysozoa</taxon>
        <taxon>Arthropoda</taxon>
        <taxon>Hexapoda</taxon>
        <taxon>Insecta</taxon>
        <taxon>Pterygota</taxon>
        <taxon>Neoptera</taxon>
        <taxon>Paraneoptera</taxon>
        <taxon>Psocodea</taxon>
        <taxon>Troctomorpha</taxon>
        <taxon>Phthiraptera</taxon>
        <taxon>Amblycera</taxon>
        <taxon>Menoponidae</taxon>
        <taxon>Menopon</taxon>
    </lineage>
</organism>
<feature type="compositionally biased region" description="Polar residues" evidence="2">
    <location>
        <begin position="761"/>
        <end position="771"/>
    </location>
</feature>
<sequence>MHSITESDGVPSDPYEVLCHMAALIIEGRTPVQASKGMGESSAPGENGGKPPKPYHEGPHCPSFMKSFNKESSGIHKCTENNVLCLRFNKLKQHLLHLFVKSVPISIVVSLGPDCLCGELRSQSTLVSVNPCKRDIILEQWTINITNKRGHEPSQMSVMNLYQAVRSLLHFSQLTAWYMRNNGVKPANVIYRVAVPGDSDFVNFDNFANHDFPVADINKGVTMKMSVKSAPRMENIPPVFCPQHSCGHFDGAQSIHQETKDFAQKKGMGHGMSPKLGIDEKEEFTDLLHNVQGVRKKMYDSLETHGKKRNVYFGSLSAHGVNSVRPSLSDCLEYLDTISVDKKGNKSKNLYDSFGNSRSPSLHHDTSNMVHIAKPHFQTPAAFSEAPDIHIYSSQMNLKESEPDDRRPKANVSNKCTSGDPNIVDDRMQISCGISGKHHCSYEYEEEADNLGTEKPPRRWLSGYGRPCEVGEEGEQDKILHGKFKDAECGTTEKKCALKTVKRCNESSKWIAPHLPVKKKSLTEKTPPAQEECLPGSVIDLGSDLTETDGWSDPATEEGAAAGGKSAEESESEDEWESSPNPFMAAILRTTKKCRKEDEAGEGTDKACDNSQTNLCNRGLAKNEKFNNSDNTVDKKIDNDIFLHKLMKEFTKEEIRDTKTKVAVPREDIARDFSVPMETCQSTPTVLRKNRPSIDLRLGQKLSAVRNLSTFGTGDCPPESCGPSEFITKSLTRLKSLFDKREENSDKSGRDELGDFESEDCVSNNANNTRNIPVPSAQDKLKFRRSLDSAAQLVFHRCSGLPLTSSPAPVRRNNNSFTFDSSLNSVSAIKSALFDSANSISSEDENESEGSLRSPASPGAWSIGSKSINYHSLSPLPLLGTFEESVLNGRLEPVSTVQGFTAELGASGTFCPRHLYLPVTVFFYTLGDNDKVSAPYLGHINLGKKGYNVPRSGTIQVTLFNPLRTVVKMFVVVYDLHDMPPNSQTFLRQRTLYVPASQKESIHTNKKDSPYEHEDYHKYLRYLIHLRFISGKTGRIYLHTDIRMIIFRKADEDTATALGRQVDGETYELRSHTHGPTNPKFSPRK</sequence>
<dbReference type="InterPro" id="IPR033473">
    <property type="entry name" value="Atos-like_C"/>
</dbReference>
<dbReference type="AlphaFoldDB" id="A0AAW2HFZ7"/>
<feature type="compositionally biased region" description="Basic and acidic residues" evidence="2">
    <location>
        <begin position="740"/>
        <end position="753"/>
    </location>
</feature>
<feature type="compositionally biased region" description="Polar residues" evidence="2">
    <location>
        <begin position="411"/>
        <end position="420"/>
    </location>
</feature>